<evidence type="ECO:0000256" key="5">
    <source>
        <dbReference type="ARBA" id="ARBA00022989"/>
    </source>
</evidence>
<evidence type="ECO:0000256" key="7">
    <source>
        <dbReference type="RuleBase" id="RU003346"/>
    </source>
</evidence>
<keyword evidence="6 8" id="KW-0472">Membrane</keyword>
<sequence>MANPDGSPVTSVWQDVVAYRRAYLLTAVASFGGMLFGWDTGLIGGVLTMSSFKTSFGLDVDPHAYANLSGNIVSVLQAGCFFGAMASFYVSDTFGRKKALIFADIIFLVGSTIQATCAINTHSLAQLYVGRVIGGFGVGLVSAVVPTYIGENANKEIRGRCIGCMQLFNVTGIMLSFFVNYGMTQHTPDTSAAQWRIPFALQMVPGAILLLGLIFQNESPRWLVEKNRLEEARRALACVRAKGHDDPAVTSELEDIIQDFNGHEKMSLYAQLKATCSDRKTFYTFTMAITLMFWQQATGTNAINYYAPQILKAVGLNGQSAGLFATGIYGVVKVCITALGLMFATEQVGRKWSLIIGASGQAFAMYYMGINQAVNPVHPGDALNGNSIFAIICVYLFVVFYSFGWGPIPFVLSAECSPNHVRSLIMAAALMTQWLFNFVIAKITPIMLADITFGTFIVFGTCCLLMVVYTVFCVPETKGVPLESMHILFEGNIIAGALKDTIPRHSRAKALKHNTDVREEEADDVEFAKGDFVTTHVEDVSGKGMASSSSAAGRV</sequence>
<feature type="transmembrane region" description="Helical" evidence="8">
    <location>
        <begin position="161"/>
        <end position="183"/>
    </location>
</feature>
<keyword evidence="4 8" id="KW-0812">Transmembrane</keyword>
<evidence type="ECO:0000256" key="2">
    <source>
        <dbReference type="ARBA" id="ARBA00010992"/>
    </source>
</evidence>
<feature type="transmembrane region" description="Helical" evidence="8">
    <location>
        <begin position="388"/>
        <end position="412"/>
    </location>
</feature>
<comment type="subcellular location">
    <subcellularLocation>
        <location evidence="1">Membrane</location>
        <topology evidence="1">Multi-pass membrane protein</topology>
    </subcellularLocation>
</comment>
<keyword evidence="5 8" id="KW-1133">Transmembrane helix</keyword>
<dbReference type="PANTHER" id="PTHR48022:SF81">
    <property type="entry name" value="MAJOR FACILITATOR SUPERFAMILY (MFS) PROFILE DOMAIN-CONTAINING PROTEIN"/>
    <property type="match status" value="1"/>
</dbReference>
<dbReference type="PANTHER" id="PTHR48022">
    <property type="entry name" value="PLASTIDIC GLUCOSE TRANSPORTER 4"/>
    <property type="match status" value="1"/>
</dbReference>
<dbReference type="AlphaFoldDB" id="A0A9P4QDK3"/>
<proteinExistence type="inferred from homology"/>
<feature type="domain" description="Major facilitator superfamily (MFS) profile" evidence="9">
    <location>
        <begin position="25"/>
        <end position="478"/>
    </location>
</feature>
<dbReference type="GO" id="GO:0016020">
    <property type="term" value="C:membrane"/>
    <property type="evidence" value="ECO:0007669"/>
    <property type="project" value="UniProtKB-SubCell"/>
</dbReference>
<feature type="transmembrane region" description="Helical" evidence="8">
    <location>
        <begin position="195"/>
        <end position="215"/>
    </location>
</feature>
<dbReference type="SUPFAM" id="SSF103473">
    <property type="entry name" value="MFS general substrate transporter"/>
    <property type="match status" value="1"/>
</dbReference>
<dbReference type="InterPro" id="IPR036259">
    <property type="entry name" value="MFS_trans_sf"/>
</dbReference>
<evidence type="ECO:0000256" key="1">
    <source>
        <dbReference type="ARBA" id="ARBA00004141"/>
    </source>
</evidence>
<dbReference type="EMBL" id="MU003768">
    <property type="protein sequence ID" value="KAF2725283.1"/>
    <property type="molecule type" value="Genomic_DNA"/>
</dbReference>
<dbReference type="NCBIfam" id="TIGR00879">
    <property type="entry name" value="SP"/>
    <property type="match status" value="1"/>
</dbReference>
<dbReference type="PROSITE" id="PS00217">
    <property type="entry name" value="SUGAR_TRANSPORT_2"/>
    <property type="match status" value="1"/>
</dbReference>
<dbReference type="InterPro" id="IPR005828">
    <property type="entry name" value="MFS_sugar_transport-like"/>
</dbReference>
<dbReference type="Gene3D" id="1.20.1250.20">
    <property type="entry name" value="MFS general substrate transporter like domains"/>
    <property type="match status" value="1"/>
</dbReference>
<accession>A0A9P4QDK3</accession>
<feature type="transmembrane region" description="Helical" evidence="8">
    <location>
        <begin position="22"/>
        <end position="48"/>
    </location>
</feature>
<feature type="transmembrane region" description="Helical" evidence="8">
    <location>
        <begin position="323"/>
        <end position="345"/>
    </location>
</feature>
<dbReference type="GO" id="GO:0005351">
    <property type="term" value="F:carbohydrate:proton symporter activity"/>
    <property type="evidence" value="ECO:0007669"/>
    <property type="project" value="TreeGrafter"/>
</dbReference>
<dbReference type="InterPro" id="IPR003663">
    <property type="entry name" value="Sugar/inositol_transpt"/>
</dbReference>
<evidence type="ECO:0000256" key="4">
    <source>
        <dbReference type="ARBA" id="ARBA00022692"/>
    </source>
</evidence>
<feature type="transmembrane region" description="Helical" evidence="8">
    <location>
        <begin position="101"/>
        <end position="122"/>
    </location>
</feature>
<dbReference type="PRINTS" id="PR00171">
    <property type="entry name" value="SUGRTRNSPORT"/>
</dbReference>
<comment type="similarity">
    <text evidence="2 7">Belongs to the major facilitator superfamily. Sugar transporter (TC 2.A.1.1) family.</text>
</comment>
<evidence type="ECO:0000256" key="8">
    <source>
        <dbReference type="SAM" id="Phobius"/>
    </source>
</evidence>
<evidence type="ECO:0000259" key="9">
    <source>
        <dbReference type="PROSITE" id="PS50850"/>
    </source>
</evidence>
<evidence type="ECO:0000313" key="11">
    <source>
        <dbReference type="Proteomes" id="UP000799441"/>
    </source>
</evidence>
<evidence type="ECO:0000313" key="10">
    <source>
        <dbReference type="EMBL" id="KAF2725283.1"/>
    </source>
</evidence>
<dbReference type="InterPro" id="IPR050360">
    <property type="entry name" value="MFS_Sugar_Transporters"/>
</dbReference>
<feature type="transmembrane region" description="Helical" evidence="8">
    <location>
        <begin position="451"/>
        <end position="472"/>
    </location>
</feature>
<feature type="transmembrane region" description="Helical" evidence="8">
    <location>
        <begin position="128"/>
        <end position="149"/>
    </location>
</feature>
<dbReference type="InterPro" id="IPR005829">
    <property type="entry name" value="Sugar_transporter_CS"/>
</dbReference>
<organism evidence="10 11">
    <name type="scientific">Polychaeton citri CBS 116435</name>
    <dbReference type="NCBI Taxonomy" id="1314669"/>
    <lineage>
        <taxon>Eukaryota</taxon>
        <taxon>Fungi</taxon>
        <taxon>Dikarya</taxon>
        <taxon>Ascomycota</taxon>
        <taxon>Pezizomycotina</taxon>
        <taxon>Dothideomycetes</taxon>
        <taxon>Dothideomycetidae</taxon>
        <taxon>Capnodiales</taxon>
        <taxon>Capnodiaceae</taxon>
        <taxon>Polychaeton</taxon>
    </lineage>
</organism>
<feature type="transmembrane region" description="Helical" evidence="8">
    <location>
        <begin position="68"/>
        <end position="89"/>
    </location>
</feature>
<reference evidence="10" key="1">
    <citation type="journal article" date="2020" name="Stud. Mycol.">
        <title>101 Dothideomycetes genomes: a test case for predicting lifestyles and emergence of pathogens.</title>
        <authorList>
            <person name="Haridas S."/>
            <person name="Albert R."/>
            <person name="Binder M."/>
            <person name="Bloem J."/>
            <person name="Labutti K."/>
            <person name="Salamov A."/>
            <person name="Andreopoulos B."/>
            <person name="Baker S."/>
            <person name="Barry K."/>
            <person name="Bills G."/>
            <person name="Bluhm B."/>
            <person name="Cannon C."/>
            <person name="Castanera R."/>
            <person name="Culley D."/>
            <person name="Daum C."/>
            <person name="Ezra D."/>
            <person name="Gonzalez J."/>
            <person name="Henrissat B."/>
            <person name="Kuo A."/>
            <person name="Liang C."/>
            <person name="Lipzen A."/>
            <person name="Lutzoni F."/>
            <person name="Magnuson J."/>
            <person name="Mondo S."/>
            <person name="Nolan M."/>
            <person name="Ohm R."/>
            <person name="Pangilinan J."/>
            <person name="Park H.-J."/>
            <person name="Ramirez L."/>
            <person name="Alfaro M."/>
            <person name="Sun H."/>
            <person name="Tritt A."/>
            <person name="Yoshinaga Y."/>
            <person name="Zwiers L.-H."/>
            <person name="Turgeon B."/>
            <person name="Goodwin S."/>
            <person name="Spatafora J."/>
            <person name="Crous P."/>
            <person name="Grigoriev I."/>
        </authorList>
    </citation>
    <scope>NUCLEOTIDE SEQUENCE</scope>
    <source>
        <strain evidence="10">CBS 116435</strain>
    </source>
</reference>
<dbReference type="FunFam" id="1.20.1250.20:FF:000026">
    <property type="entry name" value="MFS quinate transporter QutD"/>
    <property type="match status" value="1"/>
</dbReference>
<feature type="transmembrane region" description="Helical" evidence="8">
    <location>
        <begin position="424"/>
        <end position="445"/>
    </location>
</feature>
<dbReference type="Pfam" id="PF00083">
    <property type="entry name" value="Sugar_tr"/>
    <property type="match status" value="1"/>
</dbReference>
<dbReference type="PROSITE" id="PS50850">
    <property type="entry name" value="MFS"/>
    <property type="match status" value="1"/>
</dbReference>
<comment type="caution">
    <text evidence="10">The sequence shown here is derived from an EMBL/GenBank/DDBJ whole genome shotgun (WGS) entry which is preliminary data.</text>
</comment>
<dbReference type="InterPro" id="IPR020846">
    <property type="entry name" value="MFS_dom"/>
</dbReference>
<feature type="transmembrane region" description="Helical" evidence="8">
    <location>
        <begin position="352"/>
        <end position="368"/>
    </location>
</feature>
<feature type="transmembrane region" description="Helical" evidence="8">
    <location>
        <begin position="282"/>
        <end position="303"/>
    </location>
</feature>
<keyword evidence="3 7" id="KW-0813">Transport</keyword>
<evidence type="ECO:0000256" key="6">
    <source>
        <dbReference type="ARBA" id="ARBA00023136"/>
    </source>
</evidence>
<dbReference type="OrthoDB" id="508119at2759"/>
<name>A0A9P4QDK3_9PEZI</name>
<evidence type="ECO:0000256" key="3">
    <source>
        <dbReference type="ARBA" id="ARBA00022448"/>
    </source>
</evidence>
<gene>
    <name evidence="10" type="ORF">K431DRAFT_260926</name>
</gene>
<dbReference type="Proteomes" id="UP000799441">
    <property type="component" value="Unassembled WGS sequence"/>
</dbReference>
<protein>
    <submittedName>
        <fullName evidence="10">General substrate transporter</fullName>
    </submittedName>
</protein>
<keyword evidence="11" id="KW-1185">Reference proteome</keyword>